<keyword evidence="3" id="KW-0805">Transcription regulation</keyword>
<evidence type="ECO:0000256" key="7">
    <source>
        <dbReference type="ARBA" id="ARBA00047188"/>
    </source>
</evidence>
<dbReference type="OrthoDB" id="9806864at2"/>
<dbReference type="SMART" id="SM00347">
    <property type="entry name" value="HTH_MARR"/>
    <property type="match status" value="1"/>
</dbReference>
<feature type="domain" description="HTH marR-type" evidence="9">
    <location>
        <begin position="1"/>
        <end position="145"/>
    </location>
</feature>
<dbReference type="Pfam" id="PF22381">
    <property type="entry name" value="Staph_reg_Sar_Rot"/>
    <property type="match status" value="1"/>
</dbReference>
<evidence type="ECO:0000259" key="9">
    <source>
        <dbReference type="PROSITE" id="PS50995"/>
    </source>
</evidence>
<sequence length="161" mass="18368">MSNKSDASKNMAKLGDFMCFAVYSTNLAYSRVYKPVLEKLGLTYPQYVTIICLWEEDNQTVKGLSEKLFLEPSTMTPMLKRLETMGYVRRERDSEDERSVLVSLTDMGRELREKAFAYREVTAKASGLKPEEFRVLQKAIVNLRTNLINASHQNIAAGDKN</sequence>
<organism evidence="10 11">
    <name type="scientific">Collimonas arenae</name>
    <dbReference type="NCBI Taxonomy" id="279058"/>
    <lineage>
        <taxon>Bacteria</taxon>
        <taxon>Pseudomonadati</taxon>
        <taxon>Pseudomonadota</taxon>
        <taxon>Betaproteobacteria</taxon>
        <taxon>Burkholderiales</taxon>
        <taxon>Oxalobacteraceae</taxon>
        <taxon>Collimonas</taxon>
    </lineage>
</organism>
<dbReference type="GO" id="GO:0005737">
    <property type="term" value="C:cytoplasm"/>
    <property type="evidence" value="ECO:0007669"/>
    <property type="project" value="UniProtKB-SubCell"/>
</dbReference>
<evidence type="ECO:0000256" key="4">
    <source>
        <dbReference type="ARBA" id="ARBA00023125"/>
    </source>
</evidence>
<dbReference type="KEGG" id="care:LT85_4257"/>
<dbReference type="PANTHER" id="PTHR42756:SF1">
    <property type="entry name" value="TRANSCRIPTIONAL REPRESSOR OF EMRAB OPERON"/>
    <property type="match status" value="1"/>
</dbReference>
<dbReference type="Proteomes" id="UP000030302">
    <property type="component" value="Chromosome"/>
</dbReference>
<dbReference type="GO" id="GO:0003677">
    <property type="term" value="F:DNA binding"/>
    <property type="evidence" value="ECO:0007669"/>
    <property type="project" value="UniProtKB-KW"/>
</dbReference>
<keyword evidence="5" id="KW-0804">Transcription</keyword>
<dbReference type="FunFam" id="1.10.10.10:FF:000163">
    <property type="entry name" value="MarR family transcriptional regulator"/>
    <property type="match status" value="1"/>
</dbReference>
<reference evidence="11" key="1">
    <citation type="journal article" date="2014" name="Soil Biol. Biochem.">
        <title>Structure and function of bacterial communities in ageing soils: Insights from the Mendocino ecological staircase.</title>
        <authorList>
            <person name="Uroz S."/>
            <person name="Tech J.J."/>
            <person name="Sawaya N.A."/>
            <person name="Frey-Klett P."/>
            <person name="Leveau J.H.J."/>
        </authorList>
    </citation>
    <scope>NUCLEOTIDE SEQUENCE [LARGE SCALE GENOMIC DNA]</scope>
    <source>
        <strain evidence="11">Cal35</strain>
    </source>
</reference>
<dbReference type="STRING" id="279058.LT85_4257"/>
<dbReference type="InterPro" id="IPR036388">
    <property type="entry name" value="WH-like_DNA-bd_sf"/>
</dbReference>
<gene>
    <name evidence="10" type="ORF">LT85_4257</name>
</gene>
<dbReference type="RefSeq" id="WP_081992610.1">
    <property type="nucleotide sequence ID" value="NZ_CP009962.1"/>
</dbReference>
<keyword evidence="4" id="KW-0238">DNA-binding</keyword>
<dbReference type="InterPro" id="IPR036390">
    <property type="entry name" value="WH_DNA-bd_sf"/>
</dbReference>
<proteinExistence type="inferred from homology"/>
<accession>A0A0A1FI81</accession>
<evidence type="ECO:0000256" key="8">
    <source>
        <dbReference type="ARBA" id="ARBA00047207"/>
    </source>
</evidence>
<evidence type="ECO:0000256" key="6">
    <source>
        <dbReference type="ARBA" id="ARBA00046337"/>
    </source>
</evidence>
<evidence type="ECO:0000256" key="5">
    <source>
        <dbReference type="ARBA" id="ARBA00023163"/>
    </source>
</evidence>
<evidence type="ECO:0000256" key="2">
    <source>
        <dbReference type="ARBA" id="ARBA00022490"/>
    </source>
</evidence>
<dbReference type="EMBL" id="CP009962">
    <property type="protein sequence ID" value="AIY43415.1"/>
    <property type="molecule type" value="Genomic_DNA"/>
</dbReference>
<dbReference type="AlphaFoldDB" id="A0A0A1FI81"/>
<evidence type="ECO:0000256" key="1">
    <source>
        <dbReference type="ARBA" id="ARBA00004496"/>
    </source>
</evidence>
<dbReference type="PROSITE" id="PS50995">
    <property type="entry name" value="HTH_MARR_2"/>
    <property type="match status" value="1"/>
</dbReference>
<name>A0A0A1FI81_9BURK</name>
<protein>
    <recommendedName>
        <fullName evidence="7">HTH-type transcriptional regulator SarZ</fullName>
    </recommendedName>
    <alternativeName>
        <fullName evidence="8">Staphylococcal accessory regulator Z</fullName>
    </alternativeName>
</protein>
<evidence type="ECO:0000313" key="10">
    <source>
        <dbReference type="EMBL" id="AIY43415.1"/>
    </source>
</evidence>
<dbReference type="PANTHER" id="PTHR42756">
    <property type="entry name" value="TRANSCRIPTIONAL REGULATOR, MARR"/>
    <property type="match status" value="1"/>
</dbReference>
<keyword evidence="11" id="KW-1185">Reference proteome</keyword>
<keyword evidence="2" id="KW-0963">Cytoplasm</keyword>
<comment type="similarity">
    <text evidence="6">Belongs to the SarZ family.</text>
</comment>
<comment type="subcellular location">
    <subcellularLocation>
        <location evidence="1">Cytoplasm</location>
    </subcellularLocation>
</comment>
<dbReference type="SUPFAM" id="SSF46785">
    <property type="entry name" value="Winged helix' DNA-binding domain"/>
    <property type="match status" value="1"/>
</dbReference>
<evidence type="ECO:0000313" key="11">
    <source>
        <dbReference type="Proteomes" id="UP000030302"/>
    </source>
</evidence>
<dbReference type="InterPro" id="IPR055166">
    <property type="entry name" value="Transc_reg_Sar_Rot_HTH"/>
</dbReference>
<dbReference type="HOGENOM" id="CLU_083287_3_0_4"/>
<dbReference type="InterPro" id="IPR000835">
    <property type="entry name" value="HTH_MarR-typ"/>
</dbReference>
<dbReference type="Gene3D" id="1.10.10.10">
    <property type="entry name" value="Winged helix-like DNA-binding domain superfamily/Winged helix DNA-binding domain"/>
    <property type="match status" value="1"/>
</dbReference>
<dbReference type="GO" id="GO:0003700">
    <property type="term" value="F:DNA-binding transcription factor activity"/>
    <property type="evidence" value="ECO:0007669"/>
    <property type="project" value="InterPro"/>
</dbReference>
<dbReference type="PRINTS" id="PR00598">
    <property type="entry name" value="HTHMARR"/>
</dbReference>
<evidence type="ECO:0000256" key="3">
    <source>
        <dbReference type="ARBA" id="ARBA00023015"/>
    </source>
</evidence>